<dbReference type="Proteomes" id="UP000092498">
    <property type="component" value="Chromosome"/>
</dbReference>
<dbReference type="EMBL" id="CP013244">
    <property type="protein sequence ID" value="ANP45027.1"/>
    <property type="molecule type" value="Genomic_DNA"/>
</dbReference>
<gene>
    <name evidence="2" type="ORF">ATE48_03370</name>
</gene>
<dbReference type="STRING" id="1759059.ATE48_03370"/>
<dbReference type="InParanoid" id="A0A1B1AEQ6"/>
<dbReference type="KEGG" id="cbot:ATE48_03370"/>
<dbReference type="AlphaFoldDB" id="A0A1B1AEQ6"/>
<dbReference type="RefSeq" id="WP_066767793.1">
    <property type="nucleotide sequence ID" value="NZ_CP013244.1"/>
</dbReference>
<protein>
    <recommendedName>
        <fullName evidence="4">Twin-arginine translocation pathway signal protein</fullName>
    </recommendedName>
</protein>
<proteinExistence type="predicted"/>
<dbReference type="SUPFAM" id="SSF55469">
    <property type="entry name" value="FMN-dependent nitroreductase-like"/>
    <property type="match status" value="1"/>
</dbReference>
<keyword evidence="3" id="KW-1185">Reference proteome</keyword>
<organism evidence="2 3">
    <name type="scientific">Candidatus Viadribacter manganicus</name>
    <dbReference type="NCBI Taxonomy" id="1759059"/>
    <lineage>
        <taxon>Bacteria</taxon>
        <taxon>Pseudomonadati</taxon>
        <taxon>Pseudomonadota</taxon>
        <taxon>Alphaproteobacteria</taxon>
        <taxon>Hyphomonadales</taxon>
        <taxon>Hyphomonadaceae</taxon>
        <taxon>Candidatus Viadribacter</taxon>
    </lineage>
</organism>
<dbReference type="InterPro" id="IPR006311">
    <property type="entry name" value="TAT_signal"/>
</dbReference>
<feature type="region of interest" description="Disordered" evidence="1">
    <location>
        <begin position="141"/>
        <end position="161"/>
    </location>
</feature>
<dbReference type="InterPro" id="IPR000415">
    <property type="entry name" value="Nitroreductase-like"/>
</dbReference>
<sequence>MTTRRHVLEWLAAAPVLSACSGGGADLPDPAAAWRDPGAAEADVRRFALAHAILAPNPHNTQPWLVDLDDGDAITLYCDLDRRLPFTDPLDRQITIGCGCFLELYRMAAGMGGYWPTIEFFPEGEPTPRLDTRPIARVTLGPQQQQPNGYPTSAQITRRRTNRKPFEARVPDATMLDELVNAVVGMGEEYTGAMFWTNEAARVAQARDLVWRAWDRELRTEGAAAETYEWLRFGREEIARHLDGLSIDAPGIGIFRILGQLDREELIDPNSEANKTAARDWRELAMTSPAFVWLTSNGDTPGARLNAGRAYARFALAASDAGLAIHPWSQALQEYQEMADLYAEMRTFLAPPEGDTVQMLVRIGYGQDVPPSPRRGVDAILRPPSP</sequence>
<dbReference type="GO" id="GO:0016491">
    <property type="term" value="F:oxidoreductase activity"/>
    <property type="evidence" value="ECO:0007669"/>
    <property type="project" value="InterPro"/>
</dbReference>
<evidence type="ECO:0000256" key="1">
    <source>
        <dbReference type="SAM" id="MobiDB-lite"/>
    </source>
</evidence>
<accession>A0A1B1AEQ6</accession>
<reference evidence="2 3" key="1">
    <citation type="submission" date="2015-11" db="EMBL/GenBank/DDBJ databases">
        <title>Whole-Genome Sequence of Candidatus Oderbacter manganicum from the National Park Lower Oder Valley, Germany.</title>
        <authorList>
            <person name="Braun B."/>
            <person name="Liere K."/>
            <person name="Szewzyk U."/>
        </authorList>
    </citation>
    <scope>NUCLEOTIDE SEQUENCE [LARGE SCALE GENOMIC DNA]</scope>
    <source>
        <strain evidence="2 3">OTSz_A_272</strain>
    </source>
</reference>
<name>A0A1B1AEQ6_9PROT</name>
<evidence type="ECO:0008006" key="4">
    <source>
        <dbReference type="Google" id="ProtNLM"/>
    </source>
</evidence>
<dbReference type="Gene3D" id="3.40.109.10">
    <property type="entry name" value="NADH Oxidase"/>
    <property type="match status" value="1"/>
</dbReference>
<evidence type="ECO:0000313" key="2">
    <source>
        <dbReference type="EMBL" id="ANP45027.1"/>
    </source>
</evidence>
<dbReference type="PROSITE" id="PS51318">
    <property type="entry name" value="TAT"/>
    <property type="match status" value="1"/>
</dbReference>
<dbReference type="NCBIfam" id="NF047509">
    <property type="entry name" value="Rv3131_FMN_oxido"/>
    <property type="match status" value="1"/>
</dbReference>
<dbReference type="PROSITE" id="PS51257">
    <property type="entry name" value="PROKAR_LIPOPROTEIN"/>
    <property type="match status" value="1"/>
</dbReference>
<dbReference type="OrthoDB" id="8156917at2"/>
<evidence type="ECO:0000313" key="3">
    <source>
        <dbReference type="Proteomes" id="UP000092498"/>
    </source>
</evidence>
<feature type="compositionally biased region" description="Polar residues" evidence="1">
    <location>
        <begin position="141"/>
        <end position="156"/>
    </location>
</feature>